<protein>
    <submittedName>
        <fullName evidence="1">Uncharacterized protein</fullName>
    </submittedName>
</protein>
<dbReference type="Proteomes" id="UP000594638">
    <property type="component" value="Unassembled WGS sequence"/>
</dbReference>
<feature type="non-terminal residue" evidence="1">
    <location>
        <position position="1"/>
    </location>
</feature>
<sequence>VAIEKGIGETGKEAHQREASVYHHNAGVSFDVAERLVTLVVGPRDDVATIATREAKLGAED</sequence>
<keyword evidence="2" id="KW-1185">Reference proteome</keyword>
<proteinExistence type="predicted"/>
<evidence type="ECO:0000313" key="2">
    <source>
        <dbReference type="Proteomes" id="UP000594638"/>
    </source>
</evidence>
<name>A0A8S0UWC3_OLEEU</name>
<reference evidence="1 2" key="1">
    <citation type="submission" date="2019-12" db="EMBL/GenBank/DDBJ databases">
        <authorList>
            <person name="Alioto T."/>
            <person name="Alioto T."/>
            <person name="Gomez Garrido J."/>
        </authorList>
    </citation>
    <scope>NUCLEOTIDE SEQUENCE [LARGE SCALE GENOMIC DNA]</scope>
</reference>
<evidence type="ECO:0000313" key="1">
    <source>
        <dbReference type="EMBL" id="CAA3023243.1"/>
    </source>
</evidence>
<dbReference type="Gramene" id="OE9A103838T1">
    <property type="protein sequence ID" value="OE9A103838C1"/>
    <property type="gene ID" value="OE9A103838"/>
</dbReference>
<gene>
    <name evidence="1" type="ORF">OLEA9_A103838</name>
</gene>
<organism evidence="1 2">
    <name type="scientific">Olea europaea subsp. europaea</name>
    <dbReference type="NCBI Taxonomy" id="158383"/>
    <lineage>
        <taxon>Eukaryota</taxon>
        <taxon>Viridiplantae</taxon>
        <taxon>Streptophyta</taxon>
        <taxon>Embryophyta</taxon>
        <taxon>Tracheophyta</taxon>
        <taxon>Spermatophyta</taxon>
        <taxon>Magnoliopsida</taxon>
        <taxon>eudicotyledons</taxon>
        <taxon>Gunneridae</taxon>
        <taxon>Pentapetalae</taxon>
        <taxon>asterids</taxon>
        <taxon>lamiids</taxon>
        <taxon>Lamiales</taxon>
        <taxon>Oleaceae</taxon>
        <taxon>Oleeae</taxon>
        <taxon>Olea</taxon>
    </lineage>
</organism>
<dbReference type="EMBL" id="CACTIH010009085">
    <property type="protein sequence ID" value="CAA3023243.1"/>
    <property type="molecule type" value="Genomic_DNA"/>
</dbReference>
<accession>A0A8S0UWC3</accession>
<comment type="caution">
    <text evidence="1">The sequence shown here is derived from an EMBL/GenBank/DDBJ whole genome shotgun (WGS) entry which is preliminary data.</text>
</comment>
<dbReference type="AlphaFoldDB" id="A0A8S0UWC3"/>
<feature type="non-terminal residue" evidence="1">
    <location>
        <position position="61"/>
    </location>
</feature>